<evidence type="ECO:0000313" key="3">
    <source>
        <dbReference type="Proteomes" id="UP000250222"/>
    </source>
</evidence>
<dbReference type="InterPro" id="IPR004027">
    <property type="entry name" value="SEC_C_motif"/>
</dbReference>
<accession>A0A2Y9AAX6</accession>
<dbReference type="Proteomes" id="UP000250222">
    <property type="component" value="Unassembled WGS sequence"/>
</dbReference>
<dbReference type="Pfam" id="PF02810">
    <property type="entry name" value="SEC-C"/>
    <property type="match status" value="1"/>
</dbReference>
<dbReference type="OrthoDB" id="5141101at2"/>
<keyword evidence="1" id="KW-1133">Transmembrane helix</keyword>
<organism evidence="2 3">
    <name type="scientific">Georgenia satyanarayanai</name>
    <dbReference type="NCBI Taxonomy" id="860221"/>
    <lineage>
        <taxon>Bacteria</taxon>
        <taxon>Bacillati</taxon>
        <taxon>Actinomycetota</taxon>
        <taxon>Actinomycetes</taxon>
        <taxon>Micrococcales</taxon>
        <taxon>Bogoriellaceae</taxon>
        <taxon>Georgenia</taxon>
    </lineage>
</organism>
<reference evidence="2 3" key="1">
    <citation type="submission" date="2016-10" db="EMBL/GenBank/DDBJ databases">
        <authorList>
            <person name="Cai Z."/>
        </authorList>
    </citation>
    <scope>NUCLEOTIDE SEQUENCE [LARGE SCALE GENOMIC DNA]</scope>
    <source>
        <strain evidence="2 3">CGMCC 1.10826</strain>
    </source>
</reference>
<keyword evidence="1" id="KW-0812">Transmembrane</keyword>
<dbReference type="AlphaFoldDB" id="A0A2Y9AAX6"/>
<sequence>MDPLSKLGRNERCWCGSGLKYKKCHGDHHPGSLPGAPVPPDPDDGVYLSPSVTIARDALTLDAAGAPITMPTGVPTSKAVEFTNWDAEMVSHVSADAPSLSPAELGRLRVEVLRRLVALPPDDSDPSDGIKAGLFNLAAESLRTVSALAAENAKPTVLWNEELDPAAFLGRTLLLADHVAMPDEVFQSLLRRASNRTLRRSAERQLAVRGLLAAGLVIPVPNGAAMAVGGSAAVKRTDDDLNDQALVSWVREQLILEGPTAREVLFVRAVDDLSRHADKFWFHGHIDQESVKSGDGRFATKMLQPYDSNYDYGPWIKQVSDSAVSYYVQRTNERVVAADVYGTEYVSASMFEARLLARRSGGRTVGAAQAAVWADVPQLTSLAAPDLAKVLTNEDAVEDLRRQVRASLVTARTPGEQVDALTELAHDLESSSYKLEKMVFSDRIWQGAVPGGLGAASLLVGTVSGGIPAIAAGSFGLLAGVAPFLGARASRKREAAYLFVTARRMRRR</sequence>
<dbReference type="Gene3D" id="3.10.450.50">
    <property type="match status" value="1"/>
</dbReference>
<feature type="transmembrane region" description="Helical" evidence="1">
    <location>
        <begin position="469"/>
        <end position="487"/>
    </location>
</feature>
<name>A0A2Y9AAX6_9MICO</name>
<dbReference type="EMBL" id="UETB01000005">
    <property type="protein sequence ID" value="SSA41751.1"/>
    <property type="molecule type" value="Genomic_DNA"/>
</dbReference>
<evidence type="ECO:0000256" key="1">
    <source>
        <dbReference type="SAM" id="Phobius"/>
    </source>
</evidence>
<protein>
    <submittedName>
        <fullName evidence="2">SEC-C motif-containing protein</fullName>
    </submittedName>
</protein>
<dbReference type="SUPFAM" id="SSF103642">
    <property type="entry name" value="Sec-C motif"/>
    <property type="match status" value="1"/>
</dbReference>
<proteinExistence type="predicted"/>
<gene>
    <name evidence="2" type="ORF">SAMN05216184_10515</name>
</gene>
<keyword evidence="3" id="KW-1185">Reference proteome</keyword>
<evidence type="ECO:0000313" key="2">
    <source>
        <dbReference type="EMBL" id="SSA41751.1"/>
    </source>
</evidence>
<keyword evidence="1" id="KW-0472">Membrane</keyword>